<evidence type="ECO:0000256" key="2">
    <source>
        <dbReference type="ARBA" id="ARBA00023002"/>
    </source>
</evidence>
<evidence type="ECO:0000313" key="5">
    <source>
        <dbReference type="Proteomes" id="UP000012174"/>
    </source>
</evidence>
<protein>
    <submittedName>
        <fullName evidence="4">Putative isoflavone reductase family protein</fullName>
    </submittedName>
</protein>
<dbReference type="Proteomes" id="UP000012174">
    <property type="component" value="Unassembled WGS sequence"/>
</dbReference>
<accession>M7SPU7</accession>
<dbReference type="InterPro" id="IPR036291">
    <property type="entry name" value="NAD(P)-bd_dom_sf"/>
</dbReference>
<dbReference type="HOGENOM" id="CLU_044876_2_0_1"/>
<dbReference type="GO" id="GO:0016491">
    <property type="term" value="F:oxidoreductase activity"/>
    <property type="evidence" value="ECO:0007669"/>
    <property type="project" value="UniProtKB-KW"/>
</dbReference>
<gene>
    <name evidence="4" type="ORF">UCREL1_6774</name>
</gene>
<evidence type="ECO:0000259" key="3">
    <source>
        <dbReference type="Pfam" id="PF05368"/>
    </source>
</evidence>
<keyword evidence="1" id="KW-0521">NADP</keyword>
<dbReference type="OMA" id="IMMANDR"/>
<evidence type="ECO:0000313" key="4">
    <source>
        <dbReference type="EMBL" id="EMR66247.1"/>
    </source>
</evidence>
<keyword evidence="2" id="KW-0560">Oxidoreductase</keyword>
<keyword evidence="5" id="KW-1185">Reference proteome</keyword>
<dbReference type="SUPFAM" id="SSF51735">
    <property type="entry name" value="NAD(P)-binding Rossmann-fold domains"/>
    <property type="match status" value="1"/>
</dbReference>
<dbReference type="KEGG" id="ela:UCREL1_6774"/>
<dbReference type="EMBL" id="KB706688">
    <property type="protein sequence ID" value="EMR66247.1"/>
    <property type="molecule type" value="Genomic_DNA"/>
</dbReference>
<dbReference type="Gene3D" id="3.40.50.720">
    <property type="entry name" value="NAD(P)-binding Rossmann-like Domain"/>
    <property type="match status" value="1"/>
</dbReference>
<dbReference type="Pfam" id="PF05368">
    <property type="entry name" value="NmrA"/>
    <property type="match status" value="1"/>
</dbReference>
<dbReference type="InterPro" id="IPR008030">
    <property type="entry name" value="NmrA-like"/>
</dbReference>
<proteinExistence type="predicted"/>
<dbReference type="eggNOG" id="ENOG502SAPA">
    <property type="taxonomic scope" value="Eukaryota"/>
</dbReference>
<sequence length="246" mass="27365">MTCFDTVASAVGRFAIDKQVDLIALAERTSNIIRFIPSEYGTDVAYNETSAQEKPHQKKLKVRAFLESDAVRRLKYTYIVTGPISDLYAGSMAAEPQLGSFDMAKKEATLLGDGKGPVGLTTMADVGRLLVAVLKHPQHCDGKAVKVNSFRATPEEILAEFERQTEVKWKVNYTPLEELRTLEEKAWETGNPLASIYTLRRIWTEGSTLYDTMDNEAIGMKKMDTLEMVVQEAVKHPVAGFQSGKL</sequence>
<organism evidence="4 5">
    <name type="scientific">Eutypa lata (strain UCR-EL1)</name>
    <name type="common">Grapevine dieback disease fungus</name>
    <name type="synonym">Eutypa armeniacae</name>
    <dbReference type="NCBI Taxonomy" id="1287681"/>
    <lineage>
        <taxon>Eukaryota</taxon>
        <taxon>Fungi</taxon>
        <taxon>Dikarya</taxon>
        <taxon>Ascomycota</taxon>
        <taxon>Pezizomycotina</taxon>
        <taxon>Sordariomycetes</taxon>
        <taxon>Xylariomycetidae</taxon>
        <taxon>Xylariales</taxon>
        <taxon>Diatrypaceae</taxon>
        <taxon>Eutypa</taxon>
    </lineage>
</organism>
<dbReference type="AlphaFoldDB" id="M7SPU7"/>
<evidence type="ECO:0000256" key="1">
    <source>
        <dbReference type="ARBA" id="ARBA00022857"/>
    </source>
</evidence>
<name>M7SPU7_EUTLA</name>
<dbReference type="InterPro" id="IPR051609">
    <property type="entry name" value="NmrA/Isoflavone_reductase-like"/>
</dbReference>
<dbReference type="PANTHER" id="PTHR47706:SF11">
    <property type="entry name" value="ISOFLAVONE REDUCTASE FAMILY PROTEIN (AFU_ORTHOLOGUE AFUA_1G12510)"/>
    <property type="match status" value="1"/>
</dbReference>
<reference evidence="5" key="1">
    <citation type="journal article" date="2013" name="Genome Announc.">
        <title>Draft genome sequence of the grapevine dieback fungus Eutypa lata UCR-EL1.</title>
        <authorList>
            <person name="Blanco-Ulate B."/>
            <person name="Rolshausen P.E."/>
            <person name="Cantu D."/>
        </authorList>
    </citation>
    <scope>NUCLEOTIDE SEQUENCE [LARGE SCALE GENOMIC DNA]</scope>
    <source>
        <strain evidence="5">UCR-EL1</strain>
    </source>
</reference>
<dbReference type="PANTHER" id="PTHR47706">
    <property type="entry name" value="NMRA-LIKE FAMILY PROTEIN"/>
    <property type="match status" value="1"/>
</dbReference>
<feature type="domain" description="NmrA-like" evidence="3">
    <location>
        <begin position="7"/>
        <end position="182"/>
    </location>
</feature>
<dbReference type="OrthoDB" id="419598at2759"/>
<dbReference type="Gene3D" id="3.90.25.10">
    <property type="entry name" value="UDP-galactose 4-epimerase, domain 1"/>
    <property type="match status" value="1"/>
</dbReference>